<protein>
    <submittedName>
        <fullName evidence="2">DUF4065 domain-containing protein</fullName>
    </submittedName>
</protein>
<sequence length="170" mass="19783">MYSAVDISFFFIRKGVTPLKLQKLLFYSQVWYFVKYRNLLFKDEIQAWVLGPVVRNVWDKYRFIRRGDLINERYIEKDICDKEIVSHLNEIWKIYGGYTGLELVDLTHSESLWINARGEISPEQISTNTIKIDEQSISDFSLDGDGRIPVANNNVCGIATFNSNVGEELF</sequence>
<dbReference type="AlphaFoldDB" id="A0AAP3AQX3"/>
<feature type="domain" description="Antitoxin SocA-like Panacea" evidence="1">
    <location>
        <begin position="21"/>
        <end position="113"/>
    </location>
</feature>
<accession>A0AAP3AQX3</accession>
<evidence type="ECO:0000259" key="1">
    <source>
        <dbReference type="Pfam" id="PF13274"/>
    </source>
</evidence>
<dbReference type="EMBL" id="JAOZYT010000166">
    <property type="protein sequence ID" value="MCW0525006.1"/>
    <property type="molecule type" value="Genomic_DNA"/>
</dbReference>
<dbReference type="Pfam" id="PF13274">
    <property type="entry name" value="SocA_Panacea"/>
    <property type="match status" value="1"/>
</dbReference>
<comment type="caution">
    <text evidence="2">The sequence shown here is derived from an EMBL/GenBank/DDBJ whole genome shotgun (WGS) entry which is preliminary data.</text>
</comment>
<proteinExistence type="predicted"/>
<dbReference type="Proteomes" id="UP001207440">
    <property type="component" value="Unassembled WGS sequence"/>
</dbReference>
<name>A0AAP3AQX3_RIEAN</name>
<dbReference type="RefSeq" id="WP_153937906.1">
    <property type="nucleotide sequence ID" value="NZ_CP081925.1"/>
</dbReference>
<evidence type="ECO:0000313" key="2">
    <source>
        <dbReference type="EMBL" id="MCW0525006.1"/>
    </source>
</evidence>
<reference evidence="2" key="1">
    <citation type="submission" date="2022-10" db="EMBL/GenBank/DDBJ databases">
        <title>Sifting through the core-genome to identify putative cross-protective antigens against Riemerella anatipestifer.</title>
        <authorList>
            <person name="Zheng X."/>
            <person name="Zhang W."/>
        </authorList>
    </citation>
    <scope>NUCLEOTIDE SEQUENCE</scope>
    <source>
        <strain evidence="2">ZWRA178</strain>
    </source>
</reference>
<dbReference type="InterPro" id="IPR025272">
    <property type="entry name" value="SocA_Panacea"/>
</dbReference>
<evidence type="ECO:0000313" key="3">
    <source>
        <dbReference type="Proteomes" id="UP001207440"/>
    </source>
</evidence>
<gene>
    <name evidence="2" type="ORF">OKE68_11910</name>
</gene>
<organism evidence="2 3">
    <name type="scientific">Riemerella anatipestifer</name>
    <name type="common">Moraxella anatipestifer</name>
    <dbReference type="NCBI Taxonomy" id="34085"/>
    <lineage>
        <taxon>Bacteria</taxon>
        <taxon>Pseudomonadati</taxon>
        <taxon>Bacteroidota</taxon>
        <taxon>Flavobacteriia</taxon>
        <taxon>Flavobacteriales</taxon>
        <taxon>Weeksellaceae</taxon>
        <taxon>Riemerella</taxon>
    </lineage>
</organism>